<proteinExistence type="predicted"/>
<feature type="compositionally biased region" description="Basic and acidic residues" evidence="1">
    <location>
        <begin position="17"/>
        <end position="26"/>
    </location>
</feature>
<feature type="compositionally biased region" description="Low complexity" evidence="1">
    <location>
        <begin position="27"/>
        <end position="38"/>
    </location>
</feature>
<organism evidence="2">
    <name type="scientific">Clastoptera arizonana</name>
    <name type="common">Arizona spittle bug</name>
    <dbReference type="NCBI Taxonomy" id="38151"/>
    <lineage>
        <taxon>Eukaryota</taxon>
        <taxon>Metazoa</taxon>
        <taxon>Ecdysozoa</taxon>
        <taxon>Arthropoda</taxon>
        <taxon>Hexapoda</taxon>
        <taxon>Insecta</taxon>
        <taxon>Pterygota</taxon>
        <taxon>Neoptera</taxon>
        <taxon>Paraneoptera</taxon>
        <taxon>Hemiptera</taxon>
        <taxon>Auchenorrhyncha</taxon>
        <taxon>Cercopoidea</taxon>
        <taxon>Clastopteridae</taxon>
        <taxon>Clastoptera</taxon>
    </lineage>
</organism>
<gene>
    <name evidence="2" type="ORF">g.44599</name>
</gene>
<reference evidence="2" key="1">
    <citation type="submission" date="2015-12" db="EMBL/GenBank/DDBJ databases">
        <title>De novo transcriptome assembly of four potential Pierce s Disease insect vectors from Arizona vineyards.</title>
        <authorList>
            <person name="Tassone E.E."/>
        </authorList>
    </citation>
    <scope>NUCLEOTIDE SEQUENCE</scope>
</reference>
<feature type="region of interest" description="Disordered" evidence="1">
    <location>
        <begin position="1"/>
        <end position="85"/>
    </location>
</feature>
<feature type="compositionally biased region" description="Basic and acidic residues" evidence="1">
    <location>
        <begin position="1"/>
        <end position="10"/>
    </location>
</feature>
<feature type="compositionally biased region" description="Polar residues" evidence="1">
    <location>
        <begin position="54"/>
        <end position="74"/>
    </location>
</feature>
<protein>
    <submittedName>
        <fullName evidence="2">Uncharacterized protein</fullName>
    </submittedName>
</protein>
<sequence>LRSVLKEKQARKLSLSLEKKPEEKKMSSASSVPSMTSAFLELPTFRKNKRRSSHSPSNVSDEGCSVQQPVSPTSSEDDAWATEKHKRCASSDSAVEFMYGSEDEKSAGCADPIPLDPAYFA</sequence>
<feature type="non-terminal residue" evidence="2">
    <location>
        <position position="1"/>
    </location>
</feature>
<accession>A0A1B6E3T3</accession>
<dbReference type="AlphaFoldDB" id="A0A1B6E3T3"/>
<evidence type="ECO:0000256" key="1">
    <source>
        <dbReference type="SAM" id="MobiDB-lite"/>
    </source>
</evidence>
<feature type="non-terminal residue" evidence="2">
    <location>
        <position position="121"/>
    </location>
</feature>
<evidence type="ECO:0000313" key="2">
    <source>
        <dbReference type="EMBL" id="JAS32575.1"/>
    </source>
</evidence>
<name>A0A1B6E3T3_9HEMI</name>
<dbReference type="EMBL" id="GEDC01004723">
    <property type="protein sequence ID" value="JAS32575.1"/>
    <property type="molecule type" value="Transcribed_RNA"/>
</dbReference>